<proteinExistence type="predicted"/>
<gene>
    <name evidence="1" type="primary">AVEN_261516_1</name>
    <name evidence="1" type="ORF">CEXT_539621</name>
</gene>
<protein>
    <submittedName>
        <fullName evidence="1">Uncharacterized protein</fullName>
    </submittedName>
</protein>
<name>A0AAV4UUQ8_CAEEX</name>
<sequence length="146" mass="16544">MLGLAIPYVGHISAFALYMKYCWLNIKVMCRHGQSFCLCAPPGPWPWCCWPCCAAPSKKRGPKQFYPNGRYGRRSVIPPLAESAQDFRVAVSGDDSMICKYTGFADYYRCSRNVIISTTSTIIPTRAEMLLYSFRNYEGEIAPLDF</sequence>
<accession>A0AAV4UUQ8</accession>
<evidence type="ECO:0000313" key="1">
    <source>
        <dbReference type="EMBL" id="GIY61430.1"/>
    </source>
</evidence>
<evidence type="ECO:0000313" key="2">
    <source>
        <dbReference type="Proteomes" id="UP001054945"/>
    </source>
</evidence>
<organism evidence="1 2">
    <name type="scientific">Caerostris extrusa</name>
    <name type="common">Bark spider</name>
    <name type="synonym">Caerostris bankana</name>
    <dbReference type="NCBI Taxonomy" id="172846"/>
    <lineage>
        <taxon>Eukaryota</taxon>
        <taxon>Metazoa</taxon>
        <taxon>Ecdysozoa</taxon>
        <taxon>Arthropoda</taxon>
        <taxon>Chelicerata</taxon>
        <taxon>Arachnida</taxon>
        <taxon>Araneae</taxon>
        <taxon>Araneomorphae</taxon>
        <taxon>Entelegynae</taxon>
        <taxon>Araneoidea</taxon>
        <taxon>Araneidae</taxon>
        <taxon>Caerostris</taxon>
    </lineage>
</organism>
<keyword evidence="2" id="KW-1185">Reference proteome</keyword>
<dbReference type="AlphaFoldDB" id="A0AAV4UUQ8"/>
<comment type="caution">
    <text evidence="1">The sequence shown here is derived from an EMBL/GenBank/DDBJ whole genome shotgun (WGS) entry which is preliminary data.</text>
</comment>
<dbReference type="EMBL" id="BPLR01013467">
    <property type="protein sequence ID" value="GIY61430.1"/>
    <property type="molecule type" value="Genomic_DNA"/>
</dbReference>
<reference evidence="1 2" key="1">
    <citation type="submission" date="2021-06" db="EMBL/GenBank/DDBJ databases">
        <title>Caerostris extrusa draft genome.</title>
        <authorList>
            <person name="Kono N."/>
            <person name="Arakawa K."/>
        </authorList>
    </citation>
    <scope>NUCLEOTIDE SEQUENCE [LARGE SCALE GENOMIC DNA]</scope>
</reference>
<dbReference type="Proteomes" id="UP001054945">
    <property type="component" value="Unassembled WGS sequence"/>
</dbReference>